<evidence type="ECO:0000313" key="2">
    <source>
        <dbReference type="EMBL" id="MBA9063145.1"/>
    </source>
</evidence>
<reference evidence="2 3" key="1">
    <citation type="submission" date="2020-08" db="EMBL/GenBank/DDBJ databases">
        <title>Genomic Encyclopedia of Type Strains, Phase IV (KMG-IV): sequencing the most valuable type-strain genomes for metagenomic binning, comparative biology and taxonomic classification.</title>
        <authorList>
            <person name="Goeker M."/>
        </authorList>
    </citation>
    <scope>NUCLEOTIDE SEQUENCE [LARGE SCALE GENOMIC DNA]</scope>
    <source>
        <strain evidence="2 3">DSM 5686</strain>
    </source>
</reference>
<keyword evidence="1" id="KW-0472">Membrane</keyword>
<feature type="transmembrane region" description="Helical" evidence="1">
    <location>
        <begin position="6"/>
        <end position="26"/>
    </location>
</feature>
<keyword evidence="1" id="KW-0812">Transmembrane</keyword>
<dbReference type="EMBL" id="JACJIM010000003">
    <property type="protein sequence ID" value="MBA9063145.1"/>
    <property type="molecule type" value="Genomic_DNA"/>
</dbReference>
<dbReference type="Proteomes" id="UP000565455">
    <property type="component" value="Unassembled WGS sequence"/>
</dbReference>
<evidence type="ECO:0000256" key="1">
    <source>
        <dbReference type="SAM" id="Phobius"/>
    </source>
</evidence>
<keyword evidence="3" id="KW-1185">Reference proteome</keyword>
<gene>
    <name evidence="2" type="ORF">GGQ91_002533</name>
</gene>
<sequence>MLSDPLSWPLGAPLMLVGAAVIVYLVTRLLDRADGGAPK</sequence>
<proteinExistence type="predicted"/>
<organism evidence="2 3">
    <name type="scientific">Methylobacterium fujisawaense</name>
    <dbReference type="NCBI Taxonomy" id="107400"/>
    <lineage>
        <taxon>Bacteria</taxon>
        <taxon>Pseudomonadati</taxon>
        <taxon>Pseudomonadota</taxon>
        <taxon>Alphaproteobacteria</taxon>
        <taxon>Hyphomicrobiales</taxon>
        <taxon>Methylobacteriaceae</taxon>
        <taxon>Methylobacterium</taxon>
    </lineage>
</organism>
<accession>A0ABR6DBG7</accession>
<evidence type="ECO:0000313" key="3">
    <source>
        <dbReference type="Proteomes" id="UP000565455"/>
    </source>
</evidence>
<name>A0ABR6DBG7_9HYPH</name>
<protein>
    <submittedName>
        <fullName evidence="2">Uncharacterized protein</fullName>
    </submittedName>
</protein>
<comment type="caution">
    <text evidence="2">The sequence shown here is derived from an EMBL/GenBank/DDBJ whole genome shotgun (WGS) entry which is preliminary data.</text>
</comment>
<keyword evidence="1" id="KW-1133">Transmembrane helix</keyword>